<organism evidence="4 5">
    <name type="scientific">Zavarzinia aquatilis</name>
    <dbReference type="NCBI Taxonomy" id="2211142"/>
    <lineage>
        <taxon>Bacteria</taxon>
        <taxon>Pseudomonadati</taxon>
        <taxon>Pseudomonadota</taxon>
        <taxon>Alphaproteobacteria</taxon>
        <taxon>Rhodospirillales</taxon>
        <taxon>Zavarziniaceae</taxon>
        <taxon>Zavarzinia</taxon>
    </lineage>
</organism>
<dbReference type="SUPFAM" id="SSF50939">
    <property type="entry name" value="Sialidases"/>
    <property type="match status" value="1"/>
</dbReference>
<dbReference type="EMBL" id="QGLE01000011">
    <property type="protein sequence ID" value="PWR19530.1"/>
    <property type="molecule type" value="Genomic_DNA"/>
</dbReference>
<evidence type="ECO:0000259" key="3">
    <source>
        <dbReference type="Pfam" id="PF14870"/>
    </source>
</evidence>
<dbReference type="GO" id="GO:0015979">
    <property type="term" value="P:photosynthesis"/>
    <property type="evidence" value="ECO:0007669"/>
    <property type="project" value="UniProtKB-KW"/>
</dbReference>
<keyword evidence="1" id="KW-0602">Photosynthesis</keyword>
<dbReference type="GO" id="GO:0016787">
    <property type="term" value="F:hydrolase activity"/>
    <property type="evidence" value="ECO:0007669"/>
    <property type="project" value="UniProtKB-KW"/>
</dbReference>
<evidence type="ECO:0000313" key="4">
    <source>
        <dbReference type="EMBL" id="PWR19530.1"/>
    </source>
</evidence>
<proteinExistence type="predicted"/>
<reference evidence="4 5" key="1">
    <citation type="submission" date="2018-05" db="EMBL/GenBank/DDBJ databases">
        <title>Zavarzinia sp. HR-AS.</title>
        <authorList>
            <person name="Lee Y."/>
            <person name="Jeon C.O."/>
        </authorList>
    </citation>
    <scope>NUCLEOTIDE SEQUENCE [LARGE SCALE GENOMIC DNA]</scope>
    <source>
        <strain evidence="4 5">HR-AS</strain>
    </source>
</reference>
<evidence type="ECO:0000313" key="5">
    <source>
        <dbReference type="Proteomes" id="UP000245461"/>
    </source>
</evidence>
<accession>A0A317E098</accession>
<feature type="domain" description="Photosynthesis system II assembly factor Ycf48/Hcf136-like" evidence="3">
    <location>
        <begin position="96"/>
        <end position="138"/>
    </location>
</feature>
<dbReference type="InterPro" id="IPR036278">
    <property type="entry name" value="Sialidase_sf"/>
</dbReference>
<dbReference type="AlphaFoldDB" id="A0A317E098"/>
<dbReference type="PANTHER" id="PTHR47199:SF2">
    <property type="entry name" value="PHOTOSYSTEM II STABILITY_ASSEMBLY FACTOR HCF136, CHLOROPLASTIC"/>
    <property type="match status" value="1"/>
</dbReference>
<keyword evidence="4" id="KW-0378">Hydrolase</keyword>
<keyword evidence="5" id="KW-1185">Reference proteome</keyword>
<dbReference type="InterPro" id="IPR015943">
    <property type="entry name" value="WD40/YVTN_repeat-like_dom_sf"/>
</dbReference>
<feature type="domain" description="Photosynthesis system II assembly factor Ycf48/Hcf136-like" evidence="3">
    <location>
        <begin position="180"/>
        <end position="229"/>
    </location>
</feature>
<dbReference type="InterPro" id="IPR028203">
    <property type="entry name" value="PSII_CF48-like_dom"/>
</dbReference>
<keyword evidence="2" id="KW-0604">Photosystem II</keyword>
<sequence length="380" mass="38526">MPTSFGGRRPLLAFAALVPVLGLALGAGEGRAQGETAAVTAPIVPDLMDLPAAANPRATQMLQLSIARAGQRLVSVGEGGIVLLSDDGGANWRQATSVPVSVTLTEVAFADEKQGWAIGHSGVVLHSADGGETWGRQLDGNGAARAVLAEAEALKAAGNPAADAALRNANYMIADGPDKPFLGISFIDDKRGWIVGAYGLALETRDGGASWQSIAARIPNKGGKHLYAVAPLDGGLVVAGEQGALFAAPGLDAAFTAVESPYDGTFFGLLGLQGGGLLAYGLKGNAWRADAGLADWRRIDLGADATVTAGLRLADGSLLLGDEGGRLLRSTDEGASFVPMGSAGGTGLTAVRQAADGAFVVAGPRGNHRIDSNPKAQEAY</sequence>
<dbReference type="OrthoDB" id="7254820at2"/>
<dbReference type="Pfam" id="PF14870">
    <property type="entry name" value="PSII_BNR"/>
    <property type="match status" value="2"/>
</dbReference>
<dbReference type="GO" id="GO:0009523">
    <property type="term" value="C:photosystem II"/>
    <property type="evidence" value="ECO:0007669"/>
    <property type="project" value="UniProtKB-KW"/>
</dbReference>
<dbReference type="RefSeq" id="WP_109907412.1">
    <property type="nucleotide sequence ID" value="NZ_QGLE01000011.1"/>
</dbReference>
<protein>
    <submittedName>
        <fullName evidence="4">Glycosyl hydrolase</fullName>
    </submittedName>
</protein>
<dbReference type="Gene3D" id="2.130.10.10">
    <property type="entry name" value="YVTN repeat-like/Quinoprotein amine dehydrogenase"/>
    <property type="match status" value="2"/>
</dbReference>
<comment type="caution">
    <text evidence="4">The sequence shown here is derived from an EMBL/GenBank/DDBJ whole genome shotgun (WGS) entry which is preliminary data.</text>
</comment>
<evidence type="ECO:0000256" key="1">
    <source>
        <dbReference type="ARBA" id="ARBA00022531"/>
    </source>
</evidence>
<dbReference type="PANTHER" id="PTHR47199">
    <property type="entry name" value="PHOTOSYSTEM II STABILITY/ASSEMBLY FACTOR HCF136, CHLOROPLASTIC"/>
    <property type="match status" value="1"/>
</dbReference>
<evidence type="ECO:0000256" key="2">
    <source>
        <dbReference type="ARBA" id="ARBA00023276"/>
    </source>
</evidence>
<dbReference type="Proteomes" id="UP000245461">
    <property type="component" value="Unassembled WGS sequence"/>
</dbReference>
<gene>
    <name evidence="4" type="ORF">DKG74_17215</name>
</gene>
<name>A0A317E098_9PROT</name>